<dbReference type="AlphaFoldDB" id="A0A4R1N5I4"/>
<dbReference type="RefSeq" id="WP_132860649.1">
    <property type="nucleotide sequence ID" value="NZ_SMGR01000002.1"/>
</dbReference>
<dbReference type="Pfam" id="PF07509">
    <property type="entry name" value="DUF1523"/>
    <property type="match status" value="1"/>
</dbReference>
<name>A0A4R1N5I4_9RHOB</name>
<reference evidence="2 3" key="1">
    <citation type="submission" date="2019-03" db="EMBL/GenBank/DDBJ databases">
        <title>Genomic Encyclopedia of Archaeal and Bacterial Type Strains, Phase II (KMG-II): from individual species to whole genera.</title>
        <authorList>
            <person name="Goeker M."/>
        </authorList>
    </citation>
    <scope>NUCLEOTIDE SEQUENCE [LARGE SCALE GENOMIC DNA]</scope>
    <source>
        <strain evidence="2 3">DSM 26433</strain>
    </source>
</reference>
<dbReference type="Proteomes" id="UP000295673">
    <property type="component" value="Unassembled WGS sequence"/>
</dbReference>
<evidence type="ECO:0000313" key="3">
    <source>
        <dbReference type="Proteomes" id="UP000295673"/>
    </source>
</evidence>
<evidence type="ECO:0000313" key="2">
    <source>
        <dbReference type="EMBL" id="TCL01322.1"/>
    </source>
</evidence>
<evidence type="ECO:0000256" key="1">
    <source>
        <dbReference type="SAM" id="Phobius"/>
    </source>
</evidence>
<feature type="transmembrane region" description="Helical" evidence="1">
    <location>
        <begin position="148"/>
        <end position="169"/>
    </location>
</feature>
<keyword evidence="3" id="KW-1185">Reference proteome</keyword>
<dbReference type="EMBL" id="SMGR01000002">
    <property type="protein sequence ID" value="TCL01322.1"/>
    <property type="molecule type" value="Genomic_DNA"/>
</dbReference>
<keyword evidence="1" id="KW-1133">Transmembrane helix</keyword>
<dbReference type="OrthoDB" id="5354324at2"/>
<organism evidence="2 3">
    <name type="scientific">Shimia isoporae</name>
    <dbReference type="NCBI Taxonomy" id="647720"/>
    <lineage>
        <taxon>Bacteria</taxon>
        <taxon>Pseudomonadati</taxon>
        <taxon>Pseudomonadota</taxon>
        <taxon>Alphaproteobacteria</taxon>
        <taxon>Rhodobacterales</taxon>
        <taxon>Roseobacteraceae</taxon>
    </lineage>
</organism>
<keyword evidence="1" id="KW-0472">Membrane</keyword>
<protein>
    <submittedName>
        <fullName evidence="2">Uncharacterized protein DUF1523</fullName>
    </submittedName>
</protein>
<comment type="caution">
    <text evidence="2">The sequence shown here is derived from an EMBL/GenBank/DDBJ whole genome shotgun (WGS) entry which is preliminary data.</text>
</comment>
<accession>A0A4R1N5I4</accession>
<proteinExistence type="predicted"/>
<feature type="transmembrane region" description="Helical" evidence="1">
    <location>
        <begin position="7"/>
        <end position="24"/>
    </location>
</feature>
<gene>
    <name evidence="2" type="ORF">BXY66_2635</name>
</gene>
<dbReference type="InterPro" id="IPR011088">
    <property type="entry name" value="Phage_phiNM3_A0EWY4"/>
</dbReference>
<keyword evidence="1" id="KW-0812">Transmembrane</keyword>
<sequence length="216" mass="25258">MVYVKWGFWALFWIFVAAFFHYTLPQNDVVRVTDTYEKRIDFGENSIFWAKEDSGNATGNVNRDVFFIQTKFPNDRVMVYRNEDTSAGWPPYFKFDTSNLQAEAADLKSSATDPQWVAVKHYGWRNEFLSIYPNAVGVKPVEGPDVTFIPWLNIAILTVFFAIIWAVWVRWKRFREARIDPVLEDMGDSFEAAGDNLAEKRGRFRAWLDTWRGKAR</sequence>